<accession>A0A1M6E2V4</accession>
<dbReference type="EMBL" id="FQZE01000006">
    <property type="protein sequence ID" value="SHI79723.1"/>
    <property type="molecule type" value="Genomic_DNA"/>
</dbReference>
<gene>
    <name evidence="2" type="ORF">SAMN05444280_10637</name>
</gene>
<feature type="domain" description="Uroporphyrinogen decarboxylase (URO-D)" evidence="1">
    <location>
        <begin position="213"/>
        <end position="411"/>
    </location>
</feature>
<dbReference type="InterPro" id="IPR038071">
    <property type="entry name" value="UROD/MetE-like_sf"/>
</dbReference>
<evidence type="ECO:0000313" key="2">
    <source>
        <dbReference type="EMBL" id="SHI79723.1"/>
    </source>
</evidence>
<name>A0A1M6E2V4_9BACT</name>
<protein>
    <submittedName>
        <fullName evidence="2">Uroporphyrinogen decarboxylase</fullName>
    </submittedName>
</protein>
<proteinExistence type="predicted"/>
<dbReference type="AlphaFoldDB" id="A0A1M6E2V4"/>
<reference evidence="2 3" key="1">
    <citation type="submission" date="2016-11" db="EMBL/GenBank/DDBJ databases">
        <authorList>
            <person name="Jaros S."/>
            <person name="Januszkiewicz K."/>
            <person name="Wedrychowicz H."/>
        </authorList>
    </citation>
    <scope>NUCLEOTIDE SEQUENCE [LARGE SCALE GENOMIC DNA]</scope>
    <source>
        <strain evidence="2 3">DSM 27063</strain>
    </source>
</reference>
<dbReference type="InterPro" id="IPR000257">
    <property type="entry name" value="Uroporphyrinogen_deCOase"/>
</dbReference>
<dbReference type="RefSeq" id="WP_073166750.1">
    <property type="nucleotide sequence ID" value="NZ_FQZE01000006.1"/>
</dbReference>
<dbReference type="STRING" id="1168035.SAMN05444280_10637"/>
<sequence length="412" mass="47319">MKPRERLLTAIAHKEPDRIPIDLGATPSSGISVVAWQNLLKYLGKEHLQTWVYDVVQEVVQPEMEILDHFGVDVLDVGRNFNQAPGYWYKLELIKGFPAWYPKWFKVEHQKDGSWLAFNNLGEAIGKMPLGATFFDQTIFPYLDGFPASYDNFDLAMQRTVWGGFGFTPWDWANQPGFWEMLREKTLDLKAKTDKAILLGVGCNLFEWGCFLRRMDNFLTDLYLNPDEVHRLLDALMQKHMDLLIRVCETVGDIVDIVKFGDDLGTNNGPLIPVETYREFFKPRHKMMCEYVKKHSSMHTMLHSCGGIYELIPELIDAGFEILNPVQINALNMEPLRLKKKFGKDITFWGGGADTRNVLNNATPREVKDHVKHNLDIFSKGGGYVFNTVHNIMPDVPPQNIVAMFEAVHEFY</sequence>
<dbReference type="Pfam" id="PF01208">
    <property type="entry name" value="URO-D"/>
    <property type="match status" value="1"/>
</dbReference>
<dbReference type="Gene3D" id="3.20.20.210">
    <property type="match status" value="1"/>
</dbReference>
<organism evidence="2 3">
    <name type="scientific">Tangfeifania diversioriginum</name>
    <dbReference type="NCBI Taxonomy" id="1168035"/>
    <lineage>
        <taxon>Bacteria</taxon>
        <taxon>Pseudomonadati</taxon>
        <taxon>Bacteroidota</taxon>
        <taxon>Bacteroidia</taxon>
        <taxon>Marinilabiliales</taxon>
        <taxon>Prolixibacteraceae</taxon>
        <taxon>Tangfeifania</taxon>
    </lineage>
</organism>
<dbReference type="Proteomes" id="UP000184050">
    <property type="component" value="Unassembled WGS sequence"/>
</dbReference>
<dbReference type="PANTHER" id="PTHR47099">
    <property type="entry name" value="METHYLCOBAMIDE:COM METHYLTRANSFERASE MTBA"/>
    <property type="match status" value="1"/>
</dbReference>
<dbReference type="OrthoDB" id="9815759at2"/>
<dbReference type="InterPro" id="IPR052024">
    <property type="entry name" value="Methanogen_methyltrans"/>
</dbReference>
<evidence type="ECO:0000313" key="3">
    <source>
        <dbReference type="Proteomes" id="UP000184050"/>
    </source>
</evidence>
<dbReference type="GO" id="GO:0006779">
    <property type="term" value="P:porphyrin-containing compound biosynthetic process"/>
    <property type="evidence" value="ECO:0007669"/>
    <property type="project" value="InterPro"/>
</dbReference>
<dbReference type="PANTHER" id="PTHR47099:SF1">
    <property type="entry name" value="METHYLCOBAMIDE:COM METHYLTRANSFERASE MTBA"/>
    <property type="match status" value="1"/>
</dbReference>
<dbReference type="SUPFAM" id="SSF51726">
    <property type="entry name" value="UROD/MetE-like"/>
    <property type="match status" value="1"/>
</dbReference>
<dbReference type="GO" id="GO:0004853">
    <property type="term" value="F:uroporphyrinogen decarboxylase activity"/>
    <property type="evidence" value="ECO:0007669"/>
    <property type="project" value="InterPro"/>
</dbReference>
<evidence type="ECO:0000259" key="1">
    <source>
        <dbReference type="Pfam" id="PF01208"/>
    </source>
</evidence>
<keyword evidence="3" id="KW-1185">Reference proteome</keyword>